<accession>V5Z9J0</accession>
<evidence type="ECO:0000256" key="3">
    <source>
        <dbReference type="ARBA" id="ARBA00023136"/>
    </source>
</evidence>
<feature type="transmembrane region" description="Helical" evidence="4">
    <location>
        <begin position="305"/>
        <end position="328"/>
    </location>
</feature>
<evidence type="ECO:0000313" key="6">
    <source>
        <dbReference type="EMBL" id="CCG87605.1"/>
    </source>
</evidence>
<comment type="caution">
    <text evidence="6">The sequence shown here is derived from an EMBL/GenBank/DDBJ whole genome shotgun (WGS) entry which is preliminary data.</text>
</comment>
<proteinExistence type="predicted"/>
<dbReference type="STRING" id="1161919.EPIR_2240"/>
<dbReference type="InterPro" id="IPR011701">
    <property type="entry name" value="MFS"/>
</dbReference>
<dbReference type="EC" id="1.6.5.3" evidence="6"/>
<reference evidence="6 7" key="1">
    <citation type="journal article" date="2013" name="Syst. Appl. Microbiol.">
        <title>Phylogenetic position and virulence apparatus of the pear flower necrosis pathogen Erwinia piriflorinigrans CFBP 5888T as assessed by comparative genomics.</title>
        <authorList>
            <person name="Smits T.H."/>
            <person name="Rezzonico F."/>
            <person name="Lopez M.M."/>
            <person name="Blom J."/>
            <person name="Goesmann A."/>
            <person name="Frey J.E."/>
            <person name="Duffy B."/>
        </authorList>
    </citation>
    <scope>NUCLEOTIDE SEQUENCE [LARGE SCALE GENOMIC DNA]</scope>
    <source>
        <strain evidence="7">CFBP5888</strain>
    </source>
</reference>
<dbReference type="SUPFAM" id="SSF103473">
    <property type="entry name" value="MFS general substrate transporter"/>
    <property type="match status" value="1"/>
</dbReference>
<feature type="transmembrane region" description="Helical" evidence="4">
    <location>
        <begin position="45"/>
        <end position="65"/>
    </location>
</feature>
<evidence type="ECO:0000259" key="5">
    <source>
        <dbReference type="PROSITE" id="PS50850"/>
    </source>
</evidence>
<evidence type="ECO:0000256" key="1">
    <source>
        <dbReference type="ARBA" id="ARBA00022692"/>
    </source>
</evidence>
<protein>
    <submittedName>
        <fullName evidence="6">Putative tetracycline resistance protein</fullName>
        <ecNumber evidence="6">1.6.5.3</ecNumber>
    </submittedName>
</protein>
<dbReference type="Gene3D" id="1.20.1250.20">
    <property type="entry name" value="MFS general substrate transporter like domains"/>
    <property type="match status" value="1"/>
</dbReference>
<feature type="transmembrane region" description="Helical" evidence="4">
    <location>
        <begin position="172"/>
        <end position="193"/>
    </location>
</feature>
<keyword evidence="3 4" id="KW-0472">Membrane</keyword>
<dbReference type="GO" id="GO:0022857">
    <property type="term" value="F:transmembrane transporter activity"/>
    <property type="evidence" value="ECO:0007669"/>
    <property type="project" value="InterPro"/>
</dbReference>
<feature type="domain" description="Major facilitator superfamily (MFS) profile" evidence="5">
    <location>
        <begin position="1"/>
        <end position="391"/>
    </location>
</feature>
<feature type="transmembrane region" description="Helical" evidence="4">
    <location>
        <begin position="77"/>
        <end position="95"/>
    </location>
</feature>
<name>V5Z9J0_9GAMM</name>
<dbReference type="OrthoDB" id="8558006at2"/>
<keyword evidence="7" id="KW-1185">Reference proteome</keyword>
<evidence type="ECO:0000256" key="4">
    <source>
        <dbReference type="SAM" id="Phobius"/>
    </source>
</evidence>
<feature type="transmembrane region" description="Helical" evidence="4">
    <location>
        <begin position="101"/>
        <end position="125"/>
    </location>
</feature>
<keyword evidence="6" id="KW-0560">Oxidoreductase</keyword>
<dbReference type="Pfam" id="PF07690">
    <property type="entry name" value="MFS_1"/>
    <property type="match status" value="1"/>
</dbReference>
<feature type="transmembrane region" description="Helical" evidence="4">
    <location>
        <begin position="340"/>
        <end position="360"/>
    </location>
</feature>
<dbReference type="PANTHER" id="PTHR23534:SF1">
    <property type="entry name" value="MAJOR FACILITATOR SUPERFAMILY PROTEIN"/>
    <property type="match status" value="1"/>
</dbReference>
<dbReference type="PANTHER" id="PTHR23534">
    <property type="entry name" value="MFS PERMEASE"/>
    <property type="match status" value="1"/>
</dbReference>
<dbReference type="EMBL" id="CAHS01000015">
    <property type="protein sequence ID" value="CCG87605.1"/>
    <property type="molecule type" value="Genomic_DNA"/>
</dbReference>
<feature type="transmembrane region" description="Helical" evidence="4">
    <location>
        <begin position="214"/>
        <end position="235"/>
    </location>
</feature>
<evidence type="ECO:0000256" key="2">
    <source>
        <dbReference type="ARBA" id="ARBA00022989"/>
    </source>
</evidence>
<organism evidence="6 7">
    <name type="scientific">Erwinia piriflorinigrans CFBP 5888</name>
    <dbReference type="NCBI Taxonomy" id="1161919"/>
    <lineage>
        <taxon>Bacteria</taxon>
        <taxon>Pseudomonadati</taxon>
        <taxon>Pseudomonadota</taxon>
        <taxon>Gammaproteobacteria</taxon>
        <taxon>Enterobacterales</taxon>
        <taxon>Erwiniaceae</taxon>
        <taxon>Erwinia</taxon>
    </lineage>
</organism>
<keyword evidence="2 4" id="KW-1133">Transmembrane helix</keyword>
<feature type="transmembrane region" description="Helical" evidence="4">
    <location>
        <begin position="255"/>
        <end position="274"/>
    </location>
</feature>
<dbReference type="GO" id="GO:0016491">
    <property type="term" value="F:oxidoreductase activity"/>
    <property type="evidence" value="ECO:0007669"/>
    <property type="project" value="UniProtKB-KW"/>
</dbReference>
<dbReference type="AlphaFoldDB" id="V5Z9J0"/>
<dbReference type="InterPro" id="IPR036259">
    <property type="entry name" value="MFS_trans_sf"/>
</dbReference>
<dbReference type="InterPro" id="IPR020846">
    <property type="entry name" value="MFS_dom"/>
</dbReference>
<dbReference type="PROSITE" id="PS50850">
    <property type="entry name" value="MFS"/>
    <property type="match status" value="1"/>
</dbReference>
<feature type="transmembrane region" description="Helical" evidence="4">
    <location>
        <begin position="281"/>
        <end position="299"/>
    </location>
</feature>
<feature type="transmembrane region" description="Helical" evidence="4">
    <location>
        <begin position="366"/>
        <end position="387"/>
    </location>
</feature>
<evidence type="ECO:0000313" key="7">
    <source>
        <dbReference type="Proteomes" id="UP000018217"/>
    </source>
</evidence>
<dbReference type="Proteomes" id="UP000018217">
    <property type="component" value="Unassembled WGS sequence"/>
</dbReference>
<keyword evidence="1 4" id="KW-0812">Transmembrane</keyword>
<feature type="transmembrane region" description="Helical" evidence="4">
    <location>
        <begin position="137"/>
        <end position="152"/>
    </location>
</feature>
<sequence>MDNTMNFPIRNVFLVIFCQSLALTSMTLATTVTGVAGNMMVGQAGFVTLPLAVNAIGTALAMMPVAQAMQKYGRRPVMLFGSLTGVISGLLAAQAFHAGSFLLLCFALFGVGIAMASSAFNRFLIAEITPQASRSRVISWVLASGLIASFAGPETGKIALKYFPELGFASPYLALAGLWLIQLMAICSFKNLPVKKQDEKNNSARPMRLIITDWGFFMALIAGVVASLIMGAMMISTPMAMTHSGLHFDSAATVLQWHYMAMFLPAFFTGDLIRKYGSRKIIATGGVLCFISVASAFGAQYGNFLVALFLVGVGWNFMNTGSVTLAITRYSPEEKGKAEGFYGTTMSVTSAIAAISSGYLQQNYGWHAVLIMSFVMIAALSLAYILIDKKHGSREFDVDAG</sequence>
<gene>
    <name evidence="6" type="ORF">EPIR_2240</name>
</gene>